<sequence length="36" mass="4162">MLHMTLYHNGPLAHGYFHQVELARTPQTIVALFLQI</sequence>
<protein>
    <submittedName>
        <fullName evidence="1">Uncharacterized protein</fullName>
    </submittedName>
</protein>
<reference evidence="1" key="2">
    <citation type="journal article" date="2015" name="Fish Shellfish Immunol.">
        <title>Early steps in the European eel (Anguilla anguilla)-Vibrio vulnificus interaction in the gills: Role of the RtxA13 toxin.</title>
        <authorList>
            <person name="Callol A."/>
            <person name="Pajuelo D."/>
            <person name="Ebbesson L."/>
            <person name="Teles M."/>
            <person name="MacKenzie S."/>
            <person name="Amaro C."/>
        </authorList>
    </citation>
    <scope>NUCLEOTIDE SEQUENCE</scope>
</reference>
<dbReference type="AlphaFoldDB" id="A0A0E9QIY7"/>
<organism evidence="1">
    <name type="scientific">Anguilla anguilla</name>
    <name type="common">European freshwater eel</name>
    <name type="synonym">Muraena anguilla</name>
    <dbReference type="NCBI Taxonomy" id="7936"/>
    <lineage>
        <taxon>Eukaryota</taxon>
        <taxon>Metazoa</taxon>
        <taxon>Chordata</taxon>
        <taxon>Craniata</taxon>
        <taxon>Vertebrata</taxon>
        <taxon>Euteleostomi</taxon>
        <taxon>Actinopterygii</taxon>
        <taxon>Neopterygii</taxon>
        <taxon>Teleostei</taxon>
        <taxon>Anguilliformes</taxon>
        <taxon>Anguillidae</taxon>
        <taxon>Anguilla</taxon>
    </lineage>
</organism>
<name>A0A0E9QIY7_ANGAN</name>
<accession>A0A0E9QIY7</accession>
<reference evidence="1" key="1">
    <citation type="submission" date="2014-11" db="EMBL/GenBank/DDBJ databases">
        <authorList>
            <person name="Amaro Gonzalez C."/>
        </authorList>
    </citation>
    <scope>NUCLEOTIDE SEQUENCE</scope>
</reference>
<evidence type="ECO:0000313" key="1">
    <source>
        <dbReference type="EMBL" id="JAH16846.1"/>
    </source>
</evidence>
<dbReference type="EMBL" id="GBXM01091731">
    <property type="protein sequence ID" value="JAH16846.1"/>
    <property type="molecule type" value="Transcribed_RNA"/>
</dbReference>
<proteinExistence type="predicted"/>